<accession>A0A8H3W484</accession>
<name>A0A8H3W484_9PEZI</name>
<dbReference type="Proteomes" id="UP000434172">
    <property type="component" value="Unassembled WGS sequence"/>
</dbReference>
<feature type="region of interest" description="Disordered" evidence="1">
    <location>
        <begin position="1"/>
        <end position="46"/>
    </location>
</feature>
<organism evidence="2 3">
    <name type="scientific">Colletotrichum asianum</name>
    <dbReference type="NCBI Taxonomy" id="702518"/>
    <lineage>
        <taxon>Eukaryota</taxon>
        <taxon>Fungi</taxon>
        <taxon>Dikarya</taxon>
        <taxon>Ascomycota</taxon>
        <taxon>Pezizomycotina</taxon>
        <taxon>Sordariomycetes</taxon>
        <taxon>Hypocreomycetidae</taxon>
        <taxon>Glomerellales</taxon>
        <taxon>Glomerellaceae</taxon>
        <taxon>Colletotrichum</taxon>
        <taxon>Colletotrichum gloeosporioides species complex</taxon>
    </lineage>
</organism>
<reference evidence="2 3" key="1">
    <citation type="submission" date="2019-12" db="EMBL/GenBank/DDBJ databases">
        <title>A genome sequence resource for the geographically widespread anthracnose pathogen Colletotrichum asianum.</title>
        <authorList>
            <person name="Meng Y."/>
        </authorList>
    </citation>
    <scope>NUCLEOTIDE SEQUENCE [LARGE SCALE GENOMIC DNA]</scope>
    <source>
        <strain evidence="2 3">ICMP 18580</strain>
    </source>
</reference>
<dbReference type="EMBL" id="WOWK01000091">
    <property type="protein sequence ID" value="KAF0319724.1"/>
    <property type="molecule type" value="Genomic_DNA"/>
</dbReference>
<sequence length="243" mass="26407">MASTGASAVDEDQTPWTGHRVVGLGERVAGRNGGSGGDRALRTEQSDDHYRSLELGTSWSSAWLWYVQYPTGAHGGVQLFITNSIHAHHILFLFRSSNQNQLSSFIPPPTPLQSLPSPNTSHPTTINTAKMQFSIAKVASLFVLVSAVSANLHDNCACHNGDSYNWRITVKACELYSSKNYEWGVGVYDEASGRCVKKTDNDQLAGKEWEAACREVATDEGFACADGKGLYCKADSDSVRGRC</sequence>
<protein>
    <submittedName>
        <fullName evidence="2">Uncharacterized protein</fullName>
    </submittedName>
</protein>
<dbReference type="AlphaFoldDB" id="A0A8H3W484"/>
<evidence type="ECO:0000313" key="3">
    <source>
        <dbReference type="Proteomes" id="UP000434172"/>
    </source>
</evidence>
<gene>
    <name evidence="2" type="ORF">GQ607_012975</name>
</gene>
<keyword evidence="3" id="KW-1185">Reference proteome</keyword>
<dbReference type="OrthoDB" id="3873024at2759"/>
<proteinExistence type="predicted"/>
<evidence type="ECO:0000256" key="1">
    <source>
        <dbReference type="SAM" id="MobiDB-lite"/>
    </source>
</evidence>
<evidence type="ECO:0000313" key="2">
    <source>
        <dbReference type="EMBL" id="KAF0319724.1"/>
    </source>
</evidence>
<comment type="caution">
    <text evidence="2">The sequence shown here is derived from an EMBL/GenBank/DDBJ whole genome shotgun (WGS) entry which is preliminary data.</text>
</comment>